<dbReference type="EMBL" id="DXCH01000209">
    <property type="protein sequence ID" value="HIZ07772.1"/>
    <property type="molecule type" value="Genomic_DNA"/>
</dbReference>
<gene>
    <name evidence="1" type="ORF">IAA08_07555</name>
</gene>
<protein>
    <submittedName>
        <fullName evidence="1">Uncharacterized protein</fullName>
    </submittedName>
</protein>
<reference evidence="1" key="1">
    <citation type="journal article" date="2021" name="PeerJ">
        <title>Extensive microbial diversity within the chicken gut microbiome revealed by metagenomics and culture.</title>
        <authorList>
            <person name="Gilroy R."/>
            <person name="Ravi A."/>
            <person name="Getino M."/>
            <person name="Pursley I."/>
            <person name="Horton D.L."/>
            <person name="Alikhan N.F."/>
            <person name="Baker D."/>
            <person name="Gharbi K."/>
            <person name="Hall N."/>
            <person name="Watson M."/>
            <person name="Adriaenssens E.M."/>
            <person name="Foster-Nyarko E."/>
            <person name="Jarju S."/>
            <person name="Secka A."/>
            <person name="Antonio M."/>
            <person name="Oren A."/>
            <person name="Chaudhuri R.R."/>
            <person name="La Ragione R."/>
            <person name="Hildebrand F."/>
            <person name="Pallen M.J."/>
        </authorList>
    </citation>
    <scope>NUCLEOTIDE SEQUENCE</scope>
    <source>
        <strain evidence="1">CHK192-9172</strain>
    </source>
</reference>
<evidence type="ECO:0000313" key="1">
    <source>
        <dbReference type="EMBL" id="HIZ07772.1"/>
    </source>
</evidence>
<proteinExistence type="predicted"/>
<reference evidence="1" key="2">
    <citation type="submission" date="2021-04" db="EMBL/GenBank/DDBJ databases">
        <authorList>
            <person name="Gilroy R."/>
        </authorList>
    </citation>
    <scope>NUCLEOTIDE SEQUENCE</scope>
    <source>
        <strain evidence="1">CHK192-9172</strain>
    </source>
</reference>
<evidence type="ECO:0000313" key="2">
    <source>
        <dbReference type="Proteomes" id="UP000824024"/>
    </source>
</evidence>
<dbReference type="Proteomes" id="UP000824024">
    <property type="component" value="Unassembled WGS sequence"/>
</dbReference>
<name>A0A9D2D350_9FIRM</name>
<accession>A0A9D2D350</accession>
<dbReference type="AlphaFoldDB" id="A0A9D2D350"/>
<comment type="caution">
    <text evidence="1">The sequence shown here is derived from an EMBL/GenBank/DDBJ whole genome shotgun (WGS) entry which is preliminary data.</text>
</comment>
<organism evidence="1 2">
    <name type="scientific">Candidatus Eubacterium avistercoris</name>
    <dbReference type="NCBI Taxonomy" id="2838567"/>
    <lineage>
        <taxon>Bacteria</taxon>
        <taxon>Bacillati</taxon>
        <taxon>Bacillota</taxon>
        <taxon>Clostridia</taxon>
        <taxon>Eubacteriales</taxon>
        <taxon>Eubacteriaceae</taxon>
        <taxon>Eubacterium</taxon>
    </lineage>
</organism>
<sequence length="77" mass="8673">MINPMKLMQLKPLWGKFQKNHPKFRQFFSAAAKAGVQEGSVIEIQLTTTDGKTLSTNLQLTKDDIEMIHTISEIARG</sequence>